<reference evidence="2" key="2">
    <citation type="submission" date="2022-06" db="UniProtKB">
        <authorList>
            <consortium name="EnsemblMetazoa"/>
        </authorList>
    </citation>
    <scope>IDENTIFICATION</scope>
</reference>
<dbReference type="Proteomes" id="UP000007819">
    <property type="component" value="Unassembled WGS sequence"/>
</dbReference>
<feature type="region of interest" description="Disordered" evidence="1">
    <location>
        <begin position="171"/>
        <end position="201"/>
    </location>
</feature>
<evidence type="ECO:0000256" key="1">
    <source>
        <dbReference type="SAM" id="MobiDB-lite"/>
    </source>
</evidence>
<dbReference type="EnsemblMetazoa" id="XM_008187456.1">
    <property type="protein sequence ID" value="XP_008185678.1"/>
    <property type="gene ID" value="LOC103310153"/>
</dbReference>
<dbReference type="PANTHER" id="PTHR47331">
    <property type="entry name" value="PHD-TYPE DOMAIN-CONTAINING PROTEIN"/>
    <property type="match status" value="1"/>
</dbReference>
<dbReference type="GO" id="GO:0071897">
    <property type="term" value="P:DNA biosynthetic process"/>
    <property type="evidence" value="ECO:0007669"/>
    <property type="project" value="UniProtKB-ARBA"/>
</dbReference>
<dbReference type="OrthoDB" id="6613814at2759"/>
<feature type="compositionally biased region" description="Polar residues" evidence="1">
    <location>
        <begin position="190"/>
        <end position="201"/>
    </location>
</feature>
<dbReference type="CDD" id="cd01644">
    <property type="entry name" value="RT_pepA17"/>
    <property type="match status" value="1"/>
</dbReference>
<dbReference type="AlphaFoldDB" id="A0A8R2FAS2"/>
<dbReference type="PANTHER" id="PTHR47331:SF1">
    <property type="entry name" value="GAG-LIKE PROTEIN"/>
    <property type="match status" value="1"/>
</dbReference>
<evidence type="ECO:0008006" key="4">
    <source>
        <dbReference type="Google" id="ProtNLM"/>
    </source>
</evidence>
<protein>
    <recommendedName>
        <fullName evidence="4">Peptidase aspartic putative domain-containing protein</fullName>
    </recommendedName>
</protein>
<keyword evidence="3" id="KW-1185">Reference proteome</keyword>
<name>A0A8R2FAS2_ACYPI</name>
<dbReference type="Gene3D" id="3.30.70.270">
    <property type="match status" value="1"/>
</dbReference>
<accession>A0A8R2FAS2</accession>
<proteinExistence type="predicted"/>
<dbReference type="InterPro" id="IPR043502">
    <property type="entry name" value="DNA/RNA_pol_sf"/>
</dbReference>
<dbReference type="InterPro" id="IPR005312">
    <property type="entry name" value="DUF1759"/>
</dbReference>
<dbReference type="Gene3D" id="3.10.10.10">
    <property type="entry name" value="HIV Type 1 Reverse Transcriptase, subunit A, domain 1"/>
    <property type="match status" value="1"/>
</dbReference>
<sequence length="1215" mass="136236">MTEWQSFDDLFNSILSHAPELPDVERFEFLKMSLKGEALSLVSHLALTATNYSSAWKILRSRYGNKRDLARIHLDALLANQKVKANDGTSIQTQINTILENTAALDNLDFVTRQWSPLLVHVVEKHLDYELRARWELVVGDNHYPQISEFVDFLRTHLRSAEIYSTCTSVDRSDSVSKPHKSAKQPNFKPRSSSTVLATTSSHSPVKPCPLCNAPHSIRLCKKFTDKPPNERFNIAKTHRLCINCLGFGHSSMSCTSKYKCQLCKRSHHSLLHFDATTAATTSSDYVPSGSVPHAATCLVRGLPQSVVLLSTALVDVYAADGRRHVLRALLDCGSQASFITEKACCALMLRRYHSPVNVSTFASTVSTCIRGKCSINIVPCGLQAPSVSTDVSIISKITGPTPQSPLITGQWTHIQNLPLADPSYNIPGAIDLLLGADLLPSIYLDGLQRGLVGEPIAMNTIFGWVLLGPMDSCDRSSITTMCLTISEPLDSLLKQFWELEELPITCHLSPADLAAEQLYQSTTTRLSSGRFVVSLPFLKPLPLLGDSKTLALQRFKALEFRLNRNNTLKTQYAEFMRDYLTAGHMELIPPAEHGNPYHYYIPHHCVIKPDSLTTKLRVVFNASAKTSAGISLNESMYTGPKLQPDIQRVLLRARLWKYLFMADIKQMYRQILVRPEDRDYLRILWRFSSTSPIDEYRLCTVTYGTSAAPFQALRTVRELASVDGASWPIAASVLLNDTFVDDILTGANTTEAALECQSQLINLCAMARFQLRKWASNNTQLLETVADDARAMSPSVLFDSSEHSNLKVLGLKWDPLADTFSFKVHPSKVHPTKRTVLSDIARVFDPLGLMSPITFWTKYLMQRLWTSGVSWDDPIPADIETSWSRYQSELHLIEHIPIPRRLTWDNMVSMQLHAFSDSSEKGYAAAIYLRVETTTEIHCQLITGKSKVAPLKKTTIPRLELCGAVLAAKLLKSVTTTYNERMKIDETYAWTDSTTALAWIQSSPHRWATFVANRASQIQELTAPSIWHYVPTQENPVDCASRGLFPSELVNHPLWWTGPAFLKESSDKWPTLSVPQLNDHNPLTHSEAKKATVLLVNAEVSLVRLLTRFSSLDKILRIVSYIYRFVGFRPSTATTAIVSAEEFVRALHGLIRGVQQEIFLDDLTRLKRGDRCSKTLRPLDPFIDENGLLRVGGRLHNAEIPYDHKHPILLPSRH</sequence>
<organism evidence="2 3">
    <name type="scientific">Acyrthosiphon pisum</name>
    <name type="common">Pea aphid</name>
    <dbReference type="NCBI Taxonomy" id="7029"/>
    <lineage>
        <taxon>Eukaryota</taxon>
        <taxon>Metazoa</taxon>
        <taxon>Ecdysozoa</taxon>
        <taxon>Arthropoda</taxon>
        <taxon>Hexapoda</taxon>
        <taxon>Insecta</taxon>
        <taxon>Pterygota</taxon>
        <taxon>Neoptera</taxon>
        <taxon>Paraneoptera</taxon>
        <taxon>Hemiptera</taxon>
        <taxon>Sternorrhyncha</taxon>
        <taxon>Aphidomorpha</taxon>
        <taxon>Aphidoidea</taxon>
        <taxon>Aphididae</taxon>
        <taxon>Macrosiphini</taxon>
        <taxon>Acyrthosiphon</taxon>
    </lineage>
</organism>
<dbReference type="InterPro" id="IPR043128">
    <property type="entry name" value="Rev_trsase/Diguanyl_cyclase"/>
</dbReference>
<dbReference type="Pfam" id="PF03564">
    <property type="entry name" value="DUF1759"/>
    <property type="match status" value="1"/>
</dbReference>
<dbReference type="InterPro" id="IPR008042">
    <property type="entry name" value="Retrotrans_Pao"/>
</dbReference>
<evidence type="ECO:0000313" key="3">
    <source>
        <dbReference type="Proteomes" id="UP000007819"/>
    </source>
</evidence>
<dbReference type="SUPFAM" id="SSF56672">
    <property type="entry name" value="DNA/RNA polymerases"/>
    <property type="match status" value="1"/>
</dbReference>
<dbReference type="KEGG" id="api:103310153"/>
<dbReference type="RefSeq" id="XP_008185678.1">
    <property type="nucleotide sequence ID" value="XM_008187456.1"/>
</dbReference>
<reference evidence="3" key="1">
    <citation type="submission" date="2010-06" db="EMBL/GenBank/DDBJ databases">
        <authorList>
            <person name="Jiang H."/>
            <person name="Abraham K."/>
            <person name="Ali S."/>
            <person name="Alsbrooks S.L."/>
            <person name="Anim B.N."/>
            <person name="Anosike U.S."/>
            <person name="Attaway T."/>
            <person name="Bandaranaike D.P."/>
            <person name="Battles P.K."/>
            <person name="Bell S.N."/>
            <person name="Bell A.V."/>
            <person name="Beltran B."/>
            <person name="Bickham C."/>
            <person name="Bustamante Y."/>
            <person name="Caleb T."/>
            <person name="Canada A."/>
            <person name="Cardenas V."/>
            <person name="Carter K."/>
            <person name="Chacko J."/>
            <person name="Chandrabose M.N."/>
            <person name="Chavez D."/>
            <person name="Chavez A."/>
            <person name="Chen L."/>
            <person name="Chu H.-S."/>
            <person name="Claassen K.J."/>
            <person name="Cockrell R."/>
            <person name="Collins M."/>
            <person name="Cooper J.A."/>
            <person name="Cree A."/>
            <person name="Curry S.M."/>
            <person name="Da Y."/>
            <person name="Dao M.D."/>
            <person name="Das B."/>
            <person name="Davila M.-L."/>
            <person name="Davy-Carroll L."/>
            <person name="Denson S."/>
            <person name="Dinh H."/>
            <person name="Ebong V.E."/>
            <person name="Edwards J.R."/>
            <person name="Egan A."/>
            <person name="El-Daye J."/>
            <person name="Escobedo L."/>
            <person name="Fernandez S."/>
            <person name="Fernando P.R."/>
            <person name="Flagg N."/>
            <person name="Forbes L.D."/>
            <person name="Fowler R.G."/>
            <person name="Fu Q."/>
            <person name="Gabisi R.A."/>
            <person name="Ganer J."/>
            <person name="Garbino Pronczuk A."/>
            <person name="Garcia R.M."/>
            <person name="Garner T."/>
            <person name="Garrett T.E."/>
            <person name="Gonzalez D.A."/>
            <person name="Hamid H."/>
            <person name="Hawkins E.S."/>
            <person name="Hirani K."/>
            <person name="Hogues M.E."/>
            <person name="Hollins B."/>
            <person name="Hsiao C.-H."/>
            <person name="Jabil R."/>
            <person name="James M.L."/>
            <person name="Jhangiani S.N."/>
            <person name="Johnson B."/>
            <person name="Johnson Q."/>
            <person name="Joshi V."/>
            <person name="Kalu J.B."/>
            <person name="Kam C."/>
            <person name="Kashfia A."/>
            <person name="Keebler J."/>
            <person name="Kisamo H."/>
            <person name="Kovar C.L."/>
            <person name="Lago L.A."/>
            <person name="Lai C.-Y."/>
            <person name="Laidlaw J."/>
            <person name="Lara F."/>
            <person name="Le T.-K."/>
            <person name="Lee S.L."/>
            <person name="Legall F.H."/>
            <person name="Lemon S.J."/>
            <person name="Lewis L.R."/>
            <person name="Li B."/>
            <person name="Liu Y."/>
            <person name="Liu Y.-S."/>
            <person name="Lopez J."/>
            <person name="Lozado R.J."/>
            <person name="Lu J."/>
            <person name="Madu R.C."/>
            <person name="Maheshwari M."/>
            <person name="Maheshwari R."/>
            <person name="Malloy K."/>
            <person name="Martinez E."/>
            <person name="Mathew T."/>
            <person name="Mercado I.C."/>
            <person name="Mercado C."/>
            <person name="Meyer B."/>
            <person name="Montgomery K."/>
            <person name="Morgan M.B."/>
            <person name="Munidasa M."/>
            <person name="Nazareth L.V."/>
            <person name="Nelson J."/>
            <person name="Ng B.M."/>
            <person name="Nguyen N.B."/>
            <person name="Nguyen P.Q."/>
            <person name="Nguyen T."/>
            <person name="Obregon M."/>
            <person name="Okwuonu G.O."/>
            <person name="Onwere C.G."/>
            <person name="Orozco G."/>
            <person name="Parra A."/>
            <person name="Patel S."/>
            <person name="Patil S."/>
            <person name="Perez A."/>
            <person name="Perez Y."/>
            <person name="Pham C."/>
            <person name="Primus E.L."/>
            <person name="Pu L.-L."/>
            <person name="Puazo M."/>
            <person name="Qin X."/>
            <person name="Quiroz J.B."/>
            <person name="Reese J."/>
            <person name="Richards S."/>
            <person name="Rives C.M."/>
            <person name="Robberts R."/>
            <person name="Ruiz S.J."/>
            <person name="Ruiz M.J."/>
            <person name="Santibanez J."/>
            <person name="Schneider B.W."/>
            <person name="Sisson I."/>
            <person name="Smith M."/>
            <person name="Sodergren E."/>
            <person name="Song X.-Z."/>
            <person name="Song B.B."/>
            <person name="Summersgill H."/>
            <person name="Thelus R."/>
            <person name="Thornton R.D."/>
            <person name="Trejos Z.Y."/>
            <person name="Usmani K."/>
            <person name="Vattathil S."/>
            <person name="Villasana D."/>
            <person name="Walker D.L."/>
            <person name="Wang S."/>
            <person name="Wang K."/>
            <person name="White C.S."/>
            <person name="Williams A.C."/>
            <person name="Williamson J."/>
            <person name="Wilson K."/>
            <person name="Woghiren I.O."/>
            <person name="Woodworth J.R."/>
            <person name="Worley K.C."/>
            <person name="Wright R.A."/>
            <person name="Wu W."/>
            <person name="Young L."/>
            <person name="Zhang L."/>
            <person name="Zhang J."/>
            <person name="Zhu Y."/>
            <person name="Muzny D.M."/>
            <person name="Weinstock G."/>
            <person name="Gibbs R.A."/>
        </authorList>
    </citation>
    <scope>NUCLEOTIDE SEQUENCE [LARGE SCALE GENOMIC DNA]</scope>
    <source>
        <strain evidence="3">LSR1</strain>
    </source>
</reference>
<dbReference type="Pfam" id="PF05380">
    <property type="entry name" value="Peptidase_A17"/>
    <property type="match status" value="1"/>
</dbReference>
<dbReference type="GeneID" id="103310153"/>
<evidence type="ECO:0000313" key="2">
    <source>
        <dbReference type="EnsemblMetazoa" id="XP_008185678.1"/>
    </source>
</evidence>